<evidence type="ECO:0000313" key="8">
    <source>
        <dbReference type="Proteomes" id="UP001500218"/>
    </source>
</evidence>
<feature type="transmembrane region" description="Helical" evidence="6">
    <location>
        <begin position="12"/>
        <end position="32"/>
    </location>
</feature>
<feature type="transmembrane region" description="Helical" evidence="6">
    <location>
        <begin position="122"/>
        <end position="144"/>
    </location>
</feature>
<protein>
    <submittedName>
        <fullName evidence="7">Cytochrome c oxidase assembly protein</fullName>
    </submittedName>
</protein>
<evidence type="ECO:0000256" key="6">
    <source>
        <dbReference type="SAM" id="Phobius"/>
    </source>
</evidence>
<organism evidence="7 8">
    <name type="scientific">Luedemannella flava</name>
    <dbReference type="NCBI Taxonomy" id="349316"/>
    <lineage>
        <taxon>Bacteria</taxon>
        <taxon>Bacillati</taxon>
        <taxon>Actinomycetota</taxon>
        <taxon>Actinomycetes</taxon>
        <taxon>Micromonosporales</taxon>
        <taxon>Micromonosporaceae</taxon>
        <taxon>Luedemannella</taxon>
    </lineage>
</organism>
<comment type="caution">
    <text evidence="7">The sequence shown here is derived from an EMBL/GenBank/DDBJ whole genome shotgun (WGS) entry which is preliminary data.</text>
</comment>
<dbReference type="Pfam" id="PF09678">
    <property type="entry name" value="Caa3_CtaG"/>
    <property type="match status" value="1"/>
</dbReference>
<gene>
    <name evidence="7" type="ORF">GCM10009682_23470</name>
</gene>
<dbReference type="EMBL" id="BAAALT010000059">
    <property type="protein sequence ID" value="GAA1801111.1"/>
    <property type="molecule type" value="Genomic_DNA"/>
</dbReference>
<feature type="transmembrane region" description="Helical" evidence="6">
    <location>
        <begin position="231"/>
        <end position="257"/>
    </location>
</feature>
<reference evidence="8" key="1">
    <citation type="journal article" date="2019" name="Int. J. Syst. Evol. Microbiol.">
        <title>The Global Catalogue of Microorganisms (GCM) 10K type strain sequencing project: providing services to taxonomists for standard genome sequencing and annotation.</title>
        <authorList>
            <consortium name="The Broad Institute Genomics Platform"/>
            <consortium name="The Broad Institute Genome Sequencing Center for Infectious Disease"/>
            <person name="Wu L."/>
            <person name="Ma J."/>
        </authorList>
    </citation>
    <scope>NUCLEOTIDE SEQUENCE [LARGE SCALE GENOMIC DNA]</scope>
    <source>
        <strain evidence="8">JCM 13250</strain>
    </source>
</reference>
<dbReference type="InterPro" id="IPR019108">
    <property type="entry name" value="Caa3_assmbl_CtaG-rel"/>
</dbReference>
<sequence>MTPPAEQWTDVVGVVAVAALGAAYGRGVHELWARRGHGAVVPSWRAGAFVLGLAIVLVAQQGPVHDAAERSLAGHMAQHMLLMLGAAPLLAAGCAGLPVTLATPRPLRQVTHRVRTSAPARWLRRPLTAALVAAGVHTVVLWAWHLPLPYEWAEASAPVHAVEHASMVGAAWLLWAGVVAPASRRLSPPIGLLMLFAAGMPAAALGAVLTFAPEPIYDVPSGPRALADQQLAGLVMWIPMDVLMLVAAVVLFLGWLADLERRSPAGRDLRPGLPEEVPT</sequence>
<name>A0ABP4Y9F9_9ACTN</name>
<proteinExistence type="predicted"/>
<feature type="transmembrane region" description="Helical" evidence="6">
    <location>
        <begin position="80"/>
        <end position="101"/>
    </location>
</feature>
<dbReference type="Proteomes" id="UP001500218">
    <property type="component" value="Unassembled WGS sequence"/>
</dbReference>
<feature type="transmembrane region" description="Helical" evidence="6">
    <location>
        <begin position="44"/>
        <end position="60"/>
    </location>
</feature>
<evidence type="ECO:0000256" key="4">
    <source>
        <dbReference type="ARBA" id="ARBA00022989"/>
    </source>
</evidence>
<evidence type="ECO:0000256" key="1">
    <source>
        <dbReference type="ARBA" id="ARBA00004651"/>
    </source>
</evidence>
<keyword evidence="4 6" id="KW-1133">Transmembrane helix</keyword>
<keyword evidence="8" id="KW-1185">Reference proteome</keyword>
<evidence type="ECO:0000256" key="5">
    <source>
        <dbReference type="ARBA" id="ARBA00023136"/>
    </source>
</evidence>
<comment type="subcellular location">
    <subcellularLocation>
        <location evidence="1">Cell membrane</location>
        <topology evidence="1">Multi-pass membrane protein</topology>
    </subcellularLocation>
</comment>
<feature type="transmembrane region" description="Helical" evidence="6">
    <location>
        <begin position="164"/>
        <end position="183"/>
    </location>
</feature>
<keyword evidence="3 6" id="KW-0812">Transmembrane</keyword>
<dbReference type="RefSeq" id="WP_344129395.1">
    <property type="nucleotide sequence ID" value="NZ_BAAALT010000059.1"/>
</dbReference>
<keyword evidence="5 6" id="KW-0472">Membrane</keyword>
<evidence type="ECO:0000256" key="3">
    <source>
        <dbReference type="ARBA" id="ARBA00022692"/>
    </source>
</evidence>
<feature type="transmembrane region" description="Helical" evidence="6">
    <location>
        <begin position="190"/>
        <end position="211"/>
    </location>
</feature>
<evidence type="ECO:0000313" key="7">
    <source>
        <dbReference type="EMBL" id="GAA1801111.1"/>
    </source>
</evidence>
<accession>A0ABP4Y9F9</accession>
<keyword evidence="2" id="KW-1003">Cell membrane</keyword>
<evidence type="ECO:0000256" key="2">
    <source>
        <dbReference type="ARBA" id="ARBA00022475"/>
    </source>
</evidence>